<gene>
    <name evidence="1" type="ORF">EOE48_11375</name>
</gene>
<dbReference type="AlphaFoldDB" id="A0A3S2VQP2"/>
<proteinExistence type="predicted"/>
<evidence type="ECO:0008006" key="3">
    <source>
        <dbReference type="Google" id="ProtNLM"/>
    </source>
</evidence>
<dbReference type="EMBL" id="SACP01000009">
    <property type="protein sequence ID" value="RVU18478.1"/>
    <property type="molecule type" value="Genomic_DNA"/>
</dbReference>
<evidence type="ECO:0000313" key="2">
    <source>
        <dbReference type="Proteomes" id="UP000286997"/>
    </source>
</evidence>
<name>A0A3S2VQP2_9HYPH</name>
<comment type="caution">
    <text evidence="1">The sequence shown here is derived from an EMBL/GenBank/DDBJ whole genome shotgun (WGS) entry which is preliminary data.</text>
</comment>
<dbReference type="Proteomes" id="UP000286997">
    <property type="component" value="Unassembled WGS sequence"/>
</dbReference>
<sequence length="385" mass="41586">MDAEGKRPDYEDTAWLSAALRTYFSGQVLLNLVNPIDGVSVSGDTDLAFNASVTTADFTTFRIVLNDGCLAQIYEALDVPRGRALEPLIDVASSLFRGRGDYDLVCRTVLNVAVVFILLHEYAHVAAGHLDARRSAGGVAATETTYRWDEVPGPANRPDPALSLAGVGPEQVGRVFELEADATAYELLLDFAVDILLATDEARRALPSIAHADDLDPAQAGSLQQLIFYACALTVSLTEQSRQNAGVQGTYPSAGARMMSLCLALLRRQMPGEWRFECAEQVTRITEEAHGALVAFILPTMARAFDLCEACCANVRGETGGARASAAGDRRSFAHDFAVLLQGATGEAVTEAGRELVSLQAARVAILEPMRHHRRTDWWDFPDAS</sequence>
<evidence type="ECO:0000313" key="1">
    <source>
        <dbReference type="EMBL" id="RVU18478.1"/>
    </source>
</evidence>
<organism evidence="1 2">
    <name type="scientific">Methylobacterium oryzihabitans</name>
    <dbReference type="NCBI Taxonomy" id="2499852"/>
    <lineage>
        <taxon>Bacteria</taxon>
        <taxon>Pseudomonadati</taxon>
        <taxon>Pseudomonadota</taxon>
        <taxon>Alphaproteobacteria</taxon>
        <taxon>Hyphomicrobiales</taxon>
        <taxon>Methylobacteriaceae</taxon>
        <taxon>Methylobacterium</taxon>
    </lineage>
</organism>
<dbReference type="RefSeq" id="WP_127728986.1">
    <property type="nucleotide sequence ID" value="NZ_SACP01000009.1"/>
</dbReference>
<accession>A0A3S2VQP2</accession>
<keyword evidence="2" id="KW-1185">Reference proteome</keyword>
<protein>
    <recommendedName>
        <fullName evidence="3">Peptidase U49</fullName>
    </recommendedName>
</protein>
<dbReference type="OrthoDB" id="9794834at2"/>
<reference evidence="1 2" key="1">
    <citation type="submission" date="2019-01" db="EMBL/GenBank/DDBJ databases">
        <authorList>
            <person name="Chen W.-M."/>
        </authorList>
    </citation>
    <scope>NUCLEOTIDE SEQUENCE [LARGE SCALE GENOMIC DNA]</scope>
    <source>
        <strain evidence="1 2">TER-1</strain>
    </source>
</reference>